<keyword evidence="2" id="KW-0808">Transferase</keyword>
<evidence type="ECO:0000259" key="1">
    <source>
        <dbReference type="Pfam" id="PF05050"/>
    </source>
</evidence>
<dbReference type="EMBL" id="JAGVWC010000009">
    <property type="protein sequence ID" value="MBS3061357.1"/>
    <property type="molecule type" value="Genomic_DNA"/>
</dbReference>
<comment type="caution">
    <text evidence="2">The sequence shown here is derived from an EMBL/GenBank/DDBJ whole genome shotgun (WGS) entry which is preliminary data.</text>
</comment>
<dbReference type="SUPFAM" id="SSF53335">
    <property type="entry name" value="S-adenosyl-L-methionine-dependent methyltransferases"/>
    <property type="match status" value="1"/>
</dbReference>
<protein>
    <submittedName>
        <fullName evidence="2">FkbM family methyltransferase</fullName>
    </submittedName>
</protein>
<gene>
    <name evidence="2" type="ORF">J4215_02130</name>
</gene>
<dbReference type="InterPro" id="IPR052514">
    <property type="entry name" value="SAM-dependent_MTase"/>
</dbReference>
<reference evidence="2" key="2">
    <citation type="submission" date="2021-05" db="EMBL/GenBank/DDBJ databases">
        <title>Protein family content uncovers lineage relationships and bacterial pathway maintenance mechanisms in DPANN archaea.</title>
        <authorList>
            <person name="Castelle C.J."/>
            <person name="Meheust R."/>
            <person name="Jaffe A.L."/>
            <person name="Seitz K."/>
            <person name="Gong X."/>
            <person name="Baker B.J."/>
            <person name="Banfield J.F."/>
        </authorList>
    </citation>
    <scope>NUCLEOTIDE SEQUENCE</scope>
    <source>
        <strain evidence="2">RIFCSPLOWO2_01_FULL_AR10_48_17</strain>
    </source>
</reference>
<reference evidence="2" key="1">
    <citation type="submission" date="2021-03" db="EMBL/GenBank/DDBJ databases">
        <authorList>
            <person name="Jaffe A."/>
        </authorList>
    </citation>
    <scope>NUCLEOTIDE SEQUENCE</scope>
    <source>
        <strain evidence="2">RIFCSPLOWO2_01_FULL_AR10_48_17</strain>
    </source>
</reference>
<dbReference type="InterPro" id="IPR029063">
    <property type="entry name" value="SAM-dependent_MTases_sf"/>
</dbReference>
<evidence type="ECO:0000313" key="2">
    <source>
        <dbReference type="EMBL" id="MBS3061357.1"/>
    </source>
</evidence>
<sequence length="265" mass="30023">MTISQYLSYARTATDKALLMFQLPALLANGSLRKQKLYQSHFWIPVNHHRTFLGFLHDHATDFSPSWFTEFDFFSLPQGTFLDIGSNLAFFSAFYVNTTHQPAIAFEINPTVADLVETAFSDSPVSDQLLIIKMGLSDKEEKKTIFFEHAFSPLATADPSSKELMEHEKKIQLSQSKEVPVRPLDDILFHLRLSSPISLIKIDVEGMELAVLKGAQKTISQHRPTIFFESNEESHYQSVASFLEKQGYSITPCNSNNYLARPTPL</sequence>
<dbReference type="PANTHER" id="PTHR34203">
    <property type="entry name" value="METHYLTRANSFERASE, FKBM FAMILY PROTEIN"/>
    <property type="match status" value="1"/>
</dbReference>
<dbReference type="Proteomes" id="UP000675968">
    <property type="component" value="Unassembled WGS sequence"/>
</dbReference>
<dbReference type="Gene3D" id="3.40.50.150">
    <property type="entry name" value="Vaccinia Virus protein VP39"/>
    <property type="match status" value="1"/>
</dbReference>
<feature type="domain" description="Methyltransferase FkbM" evidence="1">
    <location>
        <begin position="104"/>
        <end position="249"/>
    </location>
</feature>
<accession>A0A8T4L476</accession>
<proteinExistence type="predicted"/>
<keyword evidence="2" id="KW-0489">Methyltransferase</keyword>
<dbReference type="Pfam" id="PF05050">
    <property type="entry name" value="Methyltransf_21"/>
    <property type="match status" value="1"/>
</dbReference>
<name>A0A8T4L476_9ARCH</name>
<dbReference type="InterPro" id="IPR006342">
    <property type="entry name" value="FkbM_mtfrase"/>
</dbReference>
<dbReference type="NCBIfam" id="TIGR01444">
    <property type="entry name" value="fkbM_fam"/>
    <property type="match status" value="1"/>
</dbReference>
<dbReference type="AlphaFoldDB" id="A0A8T4L476"/>
<dbReference type="GO" id="GO:0008168">
    <property type="term" value="F:methyltransferase activity"/>
    <property type="evidence" value="ECO:0007669"/>
    <property type="project" value="UniProtKB-KW"/>
</dbReference>
<evidence type="ECO:0000313" key="3">
    <source>
        <dbReference type="Proteomes" id="UP000675968"/>
    </source>
</evidence>
<dbReference type="GO" id="GO:0032259">
    <property type="term" value="P:methylation"/>
    <property type="evidence" value="ECO:0007669"/>
    <property type="project" value="UniProtKB-KW"/>
</dbReference>
<dbReference type="PANTHER" id="PTHR34203:SF15">
    <property type="entry name" value="SLL1173 PROTEIN"/>
    <property type="match status" value="1"/>
</dbReference>
<organism evidence="2 3">
    <name type="scientific">Candidatus Iainarchaeum sp</name>
    <dbReference type="NCBI Taxonomy" id="3101447"/>
    <lineage>
        <taxon>Archaea</taxon>
        <taxon>Candidatus Iainarchaeota</taxon>
        <taxon>Candidatus Iainarchaeia</taxon>
        <taxon>Candidatus Iainarchaeales</taxon>
        <taxon>Candidatus Iainarchaeaceae</taxon>
        <taxon>Candidatus Iainarchaeum</taxon>
    </lineage>
</organism>